<comment type="catalytic activity">
    <reaction evidence="14">
        <text>D-maltose + ATP = alpha-maltose 1-phosphate + ADP + H(+)</text>
        <dbReference type="Rhea" id="RHEA:31915"/>
        <dbReference type="ChEBI" id="CHEBI:15378"/>
        <dbReference type="ChEBI" id="CHEBI:17306"/>
        <dbReference type="ChEBI" id="CHEBI:30616"/>
        <dbReference type="ChEBI" id="CHEBI:63576"/>
        <dbReference type="ChEBI" id="CHEBI:456216"/>
        <dbReference type="EC" id="2.7.1.175"/>
    </reaction>
</comment>
<dbReference type="Pfam" id="PF18085">
    <property type="entry name" value="Mak_N_cap"/>
    <property type="match status" value="1"/>
</dbReference>
<evidence type="ECO:0000256" key="9">
    <source>
        <dbReference type="ARBA" id="ARBA00022777"/>
    </source>
</evidence>
<sequence length="469" mass="51633">MLSIVFSDHFRRDSFLEDAARFIMGQRWCSNSHREAPELQIAGWTRLAEDEHLVVSFVTLGAADGARFALPVAWNKDGRVEEGELENLITHVDTPVGSHNVYDATGIDRARALLARALVEGASGEGLTLTPHLCEATAQTVRADLQAITTTERLVGEQSNTSLIIHTESGNEYIIKIFRHLHEGTNPDAELQEALQAEGNTQIPEFFGYVSGTDALGGSDIAILNRFLPDVQDAWREALIAAAQGIDFAGQASDLGTSLAQIHTDLARALPTERASTNARALTLESIKRRFAHHVEALPVLETFAEAANDVFTRTLRVEWPPFQRIHGDLHLGQVLNSPTKGWVFLDFEGEPLRPMAERVTADSPCRDVAGILRSIDYAAAYVELNEGIDAREWAGTAREAFIEAYLAERSARGGEGSAEDLRSLFRVFELDKAAYEAVYEAQNRPEWLPIPLTALEELTATAHTTLQE</sequence>
<keyword evidence="9" id="KW-0418">Kinase</keyword>
<dbReference type="Proteomes" id="UP000092596">
    <property type="component" value="Chromosome"/>
</dbReference>
<evidence type="ECO:0000256" key="4">
    <source>
        <dbReference type="ARBA" id="ARBA00011962"/>
    </source>
</evidence>
<reference evidence="16 17" key="1">
    <citation type="submission" date="2015-06" db="EMBL/GenBank/DDBJ databases">
        <title>Investigation of pathophysiology for high-risk pregnancy and development of treatment modality based on it.</title>
        <authorList>
            <person name="Kim B.-C."/>
            <person name="Lim S."/>
        </authorList>
    </citation>
    <scope>NUCLEOTIDE SEQUENCE [LARGE SCALE GENOMIC DNA]</scope>
    <source>
        <strain evidence="16 17">AD1-86</strain>
    </source>
</reference>
<keyword evidence="10" id="KW-0067">ATP-binding</keyword>
<proteinExistence type="inferred from homology"/>
<dbReference type="EMBL" id="CP012117">
    <property type="protein sequence ID" value="ANP28454.1"/>
    <property type="molecule type" value="Genomic_DNA"/>
</dbReference>
<evidence type="ECO:0000256" key="10">
    <source>
        <dbReference type="ARBA" id="ARBA00022840"/>
    </source>
</evidence>
<keyword evidence="6" id="KW-0321">Glycogen metabolism</keyword>
<dbReference type="UniPathway" id="UPA00164"/>
<keyword evidence="12" id="KW-0119">Carbohydrate metabolism</keyword>
<dbReference type="GO" id="GO:0005524">
    <property type="term" value="F:ATP binding"/>
    <property type="evidence" value="ECO:0007669"/>
    <property type="project" value="UniProtKB-KW"/>
</dbReference>
<comment type="pathway">
    <text evidence="1">Glycan biosynthesis; glycogen biosynthesis.</text>
</comment>
<feature type="domain" description="Maltokinase N-terminal cap" evidence="15">
    <location>
        <begin position="23"/>
        <end position="105"/>
    </location>
</feature>
<dbReference type="STRING" id="1630135.DAD186_19040"/>
<protein>
    <recommendedName>
        <fullName evidence="5">Maltokinase</fullName>
        <ecNumber evidence="4">2.7.1.175</ecNumber>
    </recommendedName>
    <alternativeName>
        <fullName evidence="13">Maltose-1-phosphate synthase</fullName>
    </alternativeName>
</protein>
<keyword evidence="8" id="KW-0547">Nucleotide-binding</keyword>
<evidence type="ECO:0000259" key="15">
    <source>
        <dbReference type="Pfam" id="PF18085"/>
    </source>
</evidence>
<evidence type="ECO:0000256" key="2">
    <source>
        <dbReference type="ARBA" id="ARBA00006219"/>
    </source>
</evidence>
<keyword evidence="7" id="KW-0808">Transferase</keyword>
<evidence type="ECO:0000256" key="5">
    <source>
        <dbReference type="ARBA" id="ARBA00013882"/>
    </source>
</evidence>
<evidence type="ECO:0000256" key="6">
    <source>
        <dbReference type="ARBA" id="ARBA00022600"/>
    </source>
</evidence>
<comment type="subunit">
    <text evidence="3">Monomer.</text>
</comment>
<evidence type="ECO:0000256" key="12">
    <source>
        <dbReference type="ARBA" id="ARBA00023277"/>
    </source>
</evidence>
<dbReference type="PATRIC" id="fig|1630135.4.peg.1901"/>
<evidence type="ECO:0000256" key="8">
    <source>
        <dbReference type="ARBA" id="ARBA00022741"/>
    </source>
</evidence>
<dbReference type="KEGG" id="dva:DAD186_19040"/>
<evidence type="ECO:0000313" key="16">
    <source>
        <dbReference type="EMBL" id="ANP28454.1"/>
    </source>
</evidence>
<evidence type="ECO:0000256" key="7">
    <source>
        <dbReference type="ARBA" id="ARBA00022679"/>
    </source>
</evidence>
<evidence type="ECO:0000256" key="1">
    <source>
        <dbReference type="ARBA" id="ARBA00004964"/>
    </source>
</evidence>
<dbReference type="AlphaFoldDB" id="A0A1B0ZKA4"/>
<dbReference type="RefSeq" id="WP_065248440.1">
    <property type="nucleotide sequence ID" value="NZ_CP012117.1"/>
</dbReference>
<dbReference type="InterPro" id="IPR011009">
    <property type="entry name" value="Kinase-like_dom_sf"/>
</dbReference>
<evidence type="ECO:0000313" key="17">
    <source>
        <dbReference type="Proteomes" id="UP000092596"/>
    </source>
</evidence>
<evidence type="ECO:0000256" key="3">
    <source>
        <dbReference type="ARBA" id="ARBA00011245"/>
    </source>
</evidence>
<gene>
    <name evidence="16" type="ORF">DAD186_19040</name>
</gene>
<dbReference type="SUPFAM" id="SSF56112">
    <property type="entry name" value="Protein kinase-like (PK-like)"/>
    <property type="match status" value="1"/>
</dbReference>
<evidence type="ECO:0000256" key="13">
    <source>
        <dbReference type="ARBA" id="ARBA00031251"/>
    </source>
</evidence>
<dbReference type="EC" id="2.7.1.175" evidence="4"/>
<accession>A0A1B0ZKA4</accession>
<dbReference type="Gene3D" id="3.90.1200.10">
    <property type="match status" value="1"/>
</dbReference>
<evidence type="ECO:0000256" key="14">
    <source>
        <dbReference type="ARBA" id="ARBA00049067"/>
    </source>
</evidence>
<keyword evidence="11" id="KW-0320">Glycogen biosynthesis</keyword>
<organism evidence="16 17">
    <name type="scientific">Dermabacter vaginalis</name>
    <dbReference type="NCBI Taxonomy" id="1630135"/>
    <lineage>
        <taxon>Bacteria</taxon>
        <taxon>Bacillati</taxon>
        <taxon>Actinomycetota</taxon>
        <taxon>Actinomycetes</taxon>
        <taxon>Micrococcales</taxon>
        <taxon>Dermabacteraceae</taxon>
        <taxon>Dermabacter</taxon>
    </lineage>
</organism>
<dbReference type="GO" id="GO:0016301">
    <property type="term" value="F:kinase activity"/>
    <property type="evidence" value="ECO:0007669"/>
    <property type="project" value="UniProtKB-KW"/>
</dbReference>
<dbReference type="InterPro" id="IPR040999">
    <property type="entry name" value="Mak_N_cap"/>
</dbReference>
<comment type="similarity">
    <text evidence="2">Belongs to the aminoglycoside phosphotransferase family.</text>
</comment>
<dbReference type="GO" id="GO:0005978">
    <property type="term" value="P:glycogen biosynthetic process"/>
    <property type="evidence" value="ECO:0007669"/>
    <property type="project" value="UniProtKB-UniPathway"/>
</dbReference>
<name>A0A1B0ZKA4_9MICO</name>
<evidence type="ECO:0000256" key="11">
    <source>
        <dbReference type="ARBA" id="ARBA00023056"/>
    </source>
</evidence>